<feature type="region of interest" description="Disordered" evidence="1">
    <location>
        <begin position="144"/>
        <end position="177"/>
    </location>
</feature>
<evidence type="ECO:0000313" key="3">
    <source>
        <dbReference type="Proteomes" id="UP001195483"/>
    </source>
</evidence>
<reference evidence="2" key="2">
    <citation type="journal article" date="2021" name="Genome Biol. Evol.">
        <title>Developing a high-quality reference genome for a parasitic bivalve with doubly uniparental inheritance (Bivalvia: Unionida).</title>
        <authorList>
            <person name="Smith C.H."/>
        </authorList>
    </citation>
    <scope>NUCLEOTIDE SEQUENCE</scope>
    <source>
        <strain evidence="2">CHS0354</strain>
        <tissue evidence="2">Mantle</tissue>
    </source>
</reference>
<comment type="caution">
    <text evidence="2">The sequence shown here is derived from an EMBL/GenBank/DDBJ whole genome shotgun (WGS) entry which is preliminary data.</text>
</comment>
<accession>A0AAE0T2K2</accession>
<organism evidence="2 3">
    <name type="scientific">Potamilus streckersoni</name>
    <dbReference type="NCBI Taxonomy" id="2493646"/>
    <lineage>
        <taxon>Eukaryota</taxon>
        <taxon>Metazoa</taxon>
        <taxon>Spiralia</taxon>
        <taxon>Lophotrochozoa</taxon>
        <taxon>Mollusca</taxon>
        <taxon>Bivalvia</taxon>
        <taxon>Autobranchia</taxon>
        <taxon>Heteroconchia</taxon>
        <taxon>Palaeoheterodonta</taxon>
        <taxon>Unionida</taxon>
        <taxon>Unionoidea</taxon>
        <taxon>Unionidae</taxon>
        <taxon>Ambleminae</taxon>
        <taxon>Lampsilini</taxon>
        <taxon>Potamilus</taxon>
    </lineage>
</organism>
<dbReference type="AlphaFoldDB" id="A0AAE0T2K2"/>
<dbReference type="EMBL" id="JAEAOA010001484">
    <property type="protein sequence ID" value="KAK3602652.1"/>
    <property type="molecule type" value="Genomic_DNA"/>
</dbReference>
<reference evidence="2" key="3">
    <citation type="submission" date="2023-05" db="EMBL/GenBank/DDBJ databases">
        <authorList>
            <person name="Smith C.H."/>
        </authorList>
    </citation>
    <scope>NUCLEOTIDE SEQUENCE</scope>
    <source>
        <strain evidence="2">CHS0354</strain>
        <tissue evidence="2">Mantle</tissue>
    </source>
</reference>
<evidence type="ECO:0000256" key="1">
    <source>
        <dbReference type="SAM" id="MobiDB-lite"/>
    </source>
</evidence>
<evidence type="ECO:0000313" key="2">
    <source>
        <dbReference type="EMBL" id="KAK3602652.1"/>
    </source>
</evidence>
<reference evidence="2" key="1">
    <citation type="journal article" date="2021" name="Genome Biol. Evol.">
        <title>A High-Quality Reference Genome for a Parasitic Bivalve with Doubly Uniparental Inheritance (Bivalvia: Unionida).</title>
        <authorList>
            <person name="Smith C.H."/>
        </authorList>
    </citation>
    <scope>NUCLEOTIDE SEQUENCE</scope>
    <source>
        <strain evidence="2">CHS0354</strain>
    </source>
</reference>
<feature type="compositionally biased region" description="Polar residues" evidence="1">
    <location>
        <begin position="1"/>
        <end position="19"/>
    </location>
</feature>
<sequence>MSCTERNTTSRGRGTSWLTHNPVVRKQLENTKQIQQPQVRNQLDNTQSSGTGQAGKHKQIQQPEMVERPLLKGSLAKTSEYPSTARERNGILARLVWFQLYNTEQTQHPEVRHQLENTKQIQQPENQLENKLLQKPVVRDQLENSNKYNNHSGTKQAGKHKGNTTTKGTEQAGQNNPLGRIKLEDTKQIKQLHWNGTGWRTQRKKKTTSDTKLAEKRNANTTARGTEPPFKHIIQWNGTSWETQTNTKTRGTDPAGSALCSGTEPDGEHKANTTKNSGTVRAEKKYKANTITRSTDSGGQHAIQRHGTSWKTASQYKTQWYGTSEITKLLAYRTSWKTNTATRATEAAG</sequence>
<proteinExistence type="predicted"/>
<name>A0AAE0T2K2_9BIVA</name>
<keyword evidence="3" id="KW-1185">Reference proteome</keyword>
<dbReference type="Proteomes" id="UP001195483">
    <property type="component" value="Unassembled WGS sequence"/>
</dbReference>
<protein>
    <submittedName>
        <fullName evidence="2">Uncharacterized protein</fullName>
    </submittedName>
</protein>
<feature type="region of interest" description="Disordered" evidence="1">
    <location>
        <begin position="1"/>
        <end position="69"/>
    </location>
</feature>
<feature type="compositionally biased region" description="Polar residues" evidence="1">
    <location>
        <begin position="144"/>
        <end position="155"/>
    </location>
</feature>
<feature type="compositionally biased region" description="Polar residues" evidence="1">
    <location>
        <begin position="30"/>
        <end position="51"/>
    </location>
</feature>
<feature type="region of interest" description="Disordered" evidence="1">
    <location>
        <begin position="242"/>
        <end position="282"/>
    </location>
</feature>
<gene>
    <name evidence="2" type="ORF">CHS0354_024974</name>
</gene>